<comment type="caution">
    <text evidence="2">The sequence shown here is derived from an EMBL/GenBank/DDBJ whole genome shotgun (WGS) entry which is preliminary data.</text>
</comment>
<dbReference type="Gene3D" id="3.40.50.1820">
    <property type="entry name" value="alpha/beta hydrolase"/>
    <property type="match status" value="1"/>
</dbReference>
<evidence type="ECO:0000313" key="3">
    <source>
        <dbReference type="Proteomes" id="UP000607397"/>
    </source>
</evidence>
<dbReference type="PRINTS" id="PR00111">
    <property type="entry name" value="ABHYDROLASE"/>
</dbReference>
<dbReference type="InterPro" id="IPR029058">
    <property type="entry name" value="AB_hydrolase_fold"/>
</dbReference>
<evidence type="ECO:0000313" key="2">
    <source>
        <dbReference type="EMBL" id="NCJ05142.1"/>
    </source>
</evidence>
<proteinExistence type="predicted"/>
<dbReference type="GO" id="GO:0080030">
    <property type="term" value="F:methyl indole-3-acetate esterase activity"/>
    <property type="evidence" value="ECO:0007669"/>
    <property type="project" value="TreeGrafter"/>
</dbReference>
<accession>A0A8K1ZW06</accession>
<dbReference type="Proteomes" id="UP000607397">
    <property type="component" value="Unassembled WGS sequence"/>
</dbReference>
<dbReference type="InterPro" id="IPR000639">
    <property type="entry name" value="Epox_hydrolase-like"/>
</dbReference>
<keyword evidence="2" id="KW-0378">Hydrolase</keyword>
<reference evidence="2" key="1">
    <citation type="submission" date="2019-12" db="EMBL/GenBank/DDBJ databases">
        <title>High-Quality draft genome sequences of three cyanobacteria isolated from the limestone walls of the Old Cathedral of Coimbra.</title>
        <authorList>
            <person name="Tiago I."/>
            <person name="Soares F."/>
            <person name="Portugal A."/>
        </authorList>
    </citation>
    <scope>NUCLEOTIDE SEQUENCE [LARGE SCALE GENOMIC DNA]</scope>
    <source>
        <strain evidence="2">C</strain>
    </source>
</reference>
<evidence type="ECO:0000259" key="1">
    <source>
        <dbReference type="Pfam" id="PF12697"/>
    </source>
</evidence>
<protein>
    <submittedName>
        <fullName evidence="2">Alpha/beta fold hydrolase</fullName>
    </submittedName>
</protein>
<sequence length="251" mass="27122">MSTFVLIHGAGSGAWVWHKVVPLLKQQGHLVITPDLPGHGQNLCSLAEVTLSAYVDCVGQALKEQSEPVILVGHSMGGGIITQVAEYYPDRIQTLVYLAGYLLRSGETMLEITQADAESILLANAIFTEDQLAATFRPEALKEIGYGDCSDEDMALVRSRLIPQAVAPLVTPVSTTTGNFGRVPRVYIECLRDRTIGPTAQKRMYTALLCEQVISMDTSHNPYLSCPQALAGHLLALQNSKSVNGESGAQR</sequence>
<dbReference type="AlphaFoldDB" id="A0A8K1ZW06"/>
<dbReference type="PRINTS" id="PR00412">
    <property type="entry name" value="EPOXHYDRLASE"/>
</dbReference>
<dbReference type="SUPFAM" id="SSF53474">
    <property type="entry name" value="alpha/beta-Hydrolases"/>
    <property type="match status" value="1"/>
</dbReference>
<keyword evidence="3" id="KW-1185">Reference proteome</keyword>
<organism evidence="2 3">
    <name type="scientific">Petrachloros mirabilis ULC683</name>
    <dbReference type="NCBI Taxonomy" id="2781853"/>
    <lineage>
        <taxon>Bacteria</taxon>
        <taxon>Bacillati</taxon>
        <taxon>Cyanobacteriota</taxon>
        <taxon>Cyanophyceae</taxon>
        <taxon>Synechococcales</taxon>
        <taxon>Petrachlorosaceae</taxon>
        <taxon>Petrachloros</taxon>
        <taxon>Petrachloros mirabilis</taxon>
    </lineage>
</organism>
<dbReference type="InterPro" id="IPR000073">
    <property type="entry name" value="AB_hydrolase_1"/>
</dbReference>
<gene>
    <name evidence="2" type="ORF">GS597_01130</name>
</gene>
<dbReference type="RefSeq" id="WP_161823624.1">
    <property type="nucleotide sequence ID" value="NZ_WVIC01000002.1"/>
</dbReference>
<dbReference type="InterPro" id="IPR045889">
    <property type="entry name" value="MES/HNL"/>
</dbReference>
<feature type="domain" description="AB hydrolase-1" evidence="1">
    <location>
        <begin position="4"/>
        <end position="231"/>
    </location>
</feature>
<dbReference type="PANTHER" id="PTHR10992:SF1086">
    <property type="entry name" value="AB HYDROLASE-1 DOMAIN-CONTAINING PROTEIN"/>
    <property type="match status" value="1"/>
</dbReference>
<dbReference type="GO" id="GO:0080032">
    <property type="term" value="F:methyl jasmonate esterase activity"/>
    <property type="evidence" value="ECO:0007669"/>
    <property type="project" value="TreeGrafter"/>
</dbReference>
<name>A0A8K1ZW06_9CYAN</name>
<dbReference type="PANTHER" id="PTHR10992">
    <property type="entry name" value="METHYLESTERASE FAMILY MEMBER"/>
    <property type="match status" value="1"/>
</dbReference>
<dbReference type="Pfam" id="PF12697">
    <property type="entry name" value="Abhydrolase_6"/>
    <property type="match status" value="1"/>
</dbReference>
<dbReference type="EMBL" id="WVIC01000002">
    <property type="protein sequence ID" value="NCJ05142.1"/>
    <property type="molecule type" value="Genomic_DNA"/>
</dbReference>